<sequence length="1109" mass="123284">MAAPVGHGNTASPSCRPSHRWTTLIWALLTLLCQVWGFNLDTTHTLHKLGDQGTFFGFSLALHQQLTPDPQSWILVGAPQAAGQGKLRGSRPGALFRCPITPEEYDCERVDIDGDVKWERESKDNQWLGVTVKSQGIGGKVVTCAHLYELRQRVSKPSETRDPIGRCYVLSEDLTERDDLDGGEWKFCEGRPQGHEQFGFCQQGLSVSFTPDNNFILFGAPGTYNWKGEMRVQLFNQTLLNLGYYDDGPYEVADQKQLNAQLIPLPYHSYLGFSVDSAMGIMSLGELTFVAGAPRANHTGAVLLLKKDNVYRLVPQHIFWGEELASSFGYSVATTDLNRDGWTDLIVGAPNFFDRKAEIGGAVYVYLNPFGHWDDQARPIRLNGTYDSMFGMTVTSIGDLDQDGYGDIAVGAPFDGHGKVFIYRGSDAGIETKPAQVLDGRDFDVRRFGYSISGGLDIDSNHYPDVAVGSLNDSVVLFRSRPVIHVIREVSIDPQYIDLEQNNCKGRDGVCVEVKACFTFTAHPVHYSPHITLVVHFEADTERRKLGLPHRVNFLGRSSLEPEYTQTEEVELHRQLHPVCTTAVFQLHESIRDKLRPISLAITHTIKSQPPRRHSAKKLEKLPPILNVSPSNTLHSEVNFLREGCGTDKICQSNLKLNYQFGTRPLNSDLFTPLPKDEDDVQVFSLSDQRLVVLEISVTNMPSDPLYPDEDGDDAHAAQLLISLPNTLSYAGSRIPPQMRCQANQNGSQVECDLGNPVKRDTKLKFSINLSTANITIVTTELTADLLLITISEQPDLAPVTAFAKVVIELPLSVSGLARPHQLFFSGTVRGESGMTSLEDIGSPVDFEFVVSNPGQALQTLGSAFLNIMWPYELANEKWLLYPASLKFEGHPDTQCSNAGALNPLTLQSSSPEELHSANHTVRRTRRSHPEEEGQVMTKGSVGQTTPAVAASERRKSLKLDCLLGSARCVLFQCPLHSFSGQAVLKIHARLWNSSFIEEFPAVSALELLVRANITVKSSIKHLVLRDASAQIPVMIYPEPGLADQYWIPWWIIIIAILAGILLLTLLVCILWKFGFFKRSERRRHYETEYYHAHLGVQPSEAEKQASEL</sequence>
<dbReference type="Gene3D" id="1.20.5.930">
    <property type="entry name" value="Bicelle-embedded integrin alpha(iib) transmembrane segment"/>
    <property type="match status" value="1"/>
</dbReference>
<evidence type="ECO:0000256" key="16">
    <source>
        <dbReference type="SAM" id="SignalP"/>
    </source>
</evidence>
<dbReference type="GO" id="GO:0005178">
    <property type="term" value="F:integrin binding"/>
    <property type="evidence" value="ECO:0007669"/>
    <property type="project" value="TreeGrafter"/>
</dbReference>
<evidence type="ECO:0000256" key="12">
    <source>
        <dbReference type="ARBA" id="ARBA00023180"/>
    </source>
</evidence>
<feature type="chain" id="PRO_5018234126" evidence="16">
    <location>
        <begin position="38"/>
        <end position="1109"/>
    </location>
</feature>
<dbReference type="InterPro" id="IPR013519">
    <property type="entry name" value="Int_alpha_beta-p"/>
</dbReference>
<dbReference type="Gene3D" id="2.60.40.1460">
    <property type="entry name" value="Integrin domains. Chain A, domain 2"/>
    <property type="match status" value="1"/>
</dbReference>
<dbReference type="GO" id="GO:0009897">
    <property type="term" value="C:external side of plasma membrane"/>
    <property type="evidence" value="ECO:0007669"/>
    <property type="project" value="TreeGrafter"/>
</dbReference>
<keyword evidence="5" id="KW-0677">Repeat</keyword>
<evidence type="ECO:0000256" key="8">
    <source>
        <dbReference type="ARBA" id="ARBA00023037"/>
    </source>
</evidence>
<dbReference type="InterPro" id="IPR018184">
    <property type="entry name" value="Integrin_alpha_C_CS"/>
</dbReference>
<keyword evidence="12" id="KW-0325">Glycoprotein</keyword>
<dbReference type="GO" id="GO:0007229">
    <property type="term" value="P:integrin-mediated signaling pathway"/>
    <property type="evidence" value="ECO:0007669"/>
    <property type="project" value="UniProtKB-KW"/>
</dbReference>
<dbReference type="PANTHER" id="PTHR23220:SF90">
    <property type="entry name" value="INTEGRIN ALPHA-7"/>
    <property type="match status" value="1"/>
</dbReference>
<keyword evidence="10" id="KW-1015">Disulfide bond</keyword>
<evidence type="ECO:0000256" key="1">
    <source>
        <dbReference type="ARBA" id="ARBA00004479"/>
    </source>
</evidence>
<dbReference type="InterPro" id="IPR000413">
    <property type="entry name" value="Integrin_alpha"/>
</dbReference>
<evidence type="ECO:0000256" key="9">
    <source>
        <dbReference type="ARBA" id="ARBA00023136"/>
    </source>
</evidence>
<organism evidence="20 21">
    <name type="scientific">Amphiprion percula</name>
    <name type="common">Orange clownfish</name>
    <name type="synonym">Lutjanus percula</name>
    <dbReference type="NCBI Taxonomy" id="161767"/>
    <lineage>
        <taxon>Eukaryota</taxon>
        <taxon>Metazoa</taxon>
        <taxon>Chordata</taxon>
        <taxon>Craniata</taxon>
        <taxon>Vertebrata</taxon>
        <taxon>Euteleostomi</taxon>
        <taxon>Actinopterygii</taxon>
        <taxon>Neopterygii</taxon>
        <taxon>Teleostei</taxon>
        <taxon>Neoteleostei</taxon>
        <taxon>Acanthomorphata</taxon>
        <taxon>Ovalentaria</taxon>
        <taxon>Pomacentridae</taxon>
        <taxon>Amphiprion</taxon>
    </lineage>
</organism>
<dbReference type="Proteomes" id="UP000265080">
    <property type="component" value="Chromosome 6"/>
</dbReference>
<keyword evidence="21" id="KW-1185">Reference proteome</keyword>
<keyword evidence="6 14" id="KW-0130">Cell adhesion</keyword>
<keyword evidence="3 14" id="KW-0812">Transmembrane</keyword>
<reference evidence="20 21" key="1">
    <citation type="submission" date="2018-03" db="EMBL/GenBank/DDBJ databases">
        <title>Finding Nemo's genes: A chromosome-scale reference assembly of the genome of the orange clownfish Amphiprion percula.</title>
        <authorList>
            <person name="Lehmann R."/>
        </authorList>
    </citation>
    <scope>NUCLEOTIDE SEQUENCE</scope>
</reference>
<dbReference type="Pfam" id="PF20806">
    <property type="entry name" value="Integrin_A_Ig_3"/>
    <property type="match status" value="1"/>
</dbReference>
<evidence type="ECO:0000256" key="13">
    <source>
        <dbReference type="PROSITE-ProRule" id="PRU00803"/>
    </source>
</evidence>
<name>A0A3P8S7I2_AMPPE</name>
<dbReference type="OMA" id="HTYELIN"/>
<dbReference type="GO" id="GO:0007160">
    <property type="term" value="P:cell-matrix adhesion"/>
    <property type="evidence" value="ECO:0007669"/>
    <property type="project" value="TreeGrafter"/>
</dbReference>
<evidence type="ECO:0000256" key="3">
    <source>
        <dbReference type="ARBA" id="ARBA00022692"/>
    </source>
</evidence>
<dbReference type="InterPro" id="IPR032695">
    <property type="entry name" value="Integrin_dom_sf"/>
</dbReference>
<dbReference type="Ensembl" id="ENSAPET00000008466.1">
    <property type="protein sequence ID" value="ENSAPEP00000008226.1"/>
    <property type="gene ID" value="ENSAPEG00000005940.1"/>
</dbReference>
<dbReference type="AlphaFoldDB" id="A0A3P8S7I2"/>
<evidence type="ECO:0000256" key="11">
    <source>
        <dbReference type="ARBA" id="ARBA00023170"/>
    </source>
</evidence>
<evidence type="ECO:0000256" key="7">
    <source>
        <dbReference type="ARBA" id="ARBA00022989"/>
    </source>
</evidence>
<evidence type="ECO:0000256" key="2">
    <source>
        <dbReference type="ARBA" id="ARBA00008054"/>
    </source>
</evidence>
<dbReference type="GO" id="GO:0008305">
    <property type="term" value="C:integrin complex"/>
    <property type="evidence" value="ECO:0007669"/>
    <property type="project" value="InterPro"/>
</dbReference>
<evidence type="ECO:0000256" key="10">
    <source>
        <dbReference type="ARBA" id="ARBA00023157"/>
    </source>
</evidence>
<feature type="domain" description="Integrin alpha third immunoglobulin-like" evidence="19">
    <location>
        <begin position="812"/>
        <end position="1038"/>
    </location>
</feature>
<comment type="subcellular location">
    <subcellularLocation>
        <location evidence="1 14">Membrane</location>
        <topology evidence="1 14">Single-pass type I membrane protein</topology>
    </subcellularLocation>
</comment>
<evidence type="ECO:0000256" key="5">
    <source>
        <dbReference type="ARBA" id="ARBA00022737"/>
    </source>
</evidence>
<dbReference type="InterPro" id="IPR048285">
    <property type="entry name" value="Integrin_alpha_Ig-like_2"/>
</dbReference>
<keyword evidence="4 16" id="KW-0732">Signal</keyword>
<dbReference type="InterPro" id="IPR013649">
    <property type="entry name" value="Integrin_alpha_Ig-like_1"/>
</dbReference>
<feature type="domain" description="Integrin alpha second immunoglobulin-like" evidence="18">
    <location>
        <begin position="645"/>
        <end position="806"/>
    </location>
</feature>
<dbReference type="Pfam" id="PF01839">
    <property type="entry name" value="FG-GAP"/>
    <property type="match status" value="2"/>
</dbReference>
<proteinExistence type="inferred from homology"/>
<feature type="repeat" description="FG-GAP" evidence="13">
    <location>
        <begin position="314"/>
        <end position="375"/>
    </location>
</feature>
<dbReference type="InterPro" id="IPR028994">
    <property type="entry name" value="Integrin_alpha_N"/>
</dbReference>
<reference evidence="20" key="2">
    <citation type="submission" date="2025-08" db="UniProtKB">
        <authorList>
            <consortium name="Ensembl"/>
        </authorList>
    </citation>
    <scope>IDENTIFICATION</scope>
</reference>
<dbReference type="GO" id="GO:0098609">
    <property type="term" value="P:cell-cell adhesion"/>
    <property type="evidence" value="ECO:0007669"/>
    <property type="project" value="TreeGrafter"/>
</dbReference>
<dbReference type="GO" id="GO:0050900">
    <property type="term" value="P:leukocyte migration"/>
    <property type="evidence" value="ECO:0007669"/>
    <property type="project" value="TreeGrafter"/>
</dbReference>
<dbReference type="GeneTree" id="ENSGT00940000159891"/>
<feature type="transmembrane region" description="Helical" evidence="14">
    <location>
        <begin position="1050"/>
        <end position="1074"/>
    </location>
</feature>
<evidence type="ECO:0000256" key="14">
    <source>
        <dbReference type="RuleBase" id="RU003762"/>
    </source>
</evidence>
<feature type="repeat" description="FG-GAP" evidence="13">
    <location>
        <begin position="376"/>
        <end position="432"/>
    </location>
</feature>
<feature type="region of interest" description="Disordered" evidence="15">
    <location>
        <begin position="907"/>
        <end position="948"/>
    </location>
</feature>
<dbReference type="Pfam" id="PF20805">
    <property type="entry name" value="Integrin_A_Ig_2"/>
    <property type="match status" value="1"/>
</dbReference>
<keyword evidence="11 14" id="KW-0675">Receptor</keyword>
<feature type="repeat" description="FG-GAP" evidence="13">
    <location>
        <begin position="41"/>
        <end position="107"/>
    </location>
</feature>
<comment type="similarity">
    <text evidence="2 14">Belongs to the integrin alpha chain family.</text>
</comment>
<evidence type="ECO:0000259" key="17">
    <source>
        <dbReference type="Pfam" id="PF08441"/>
    </source>
</evidence>
<dbReference type="GO" id="GO:0033627">
    <property type="term" value="P:cell adhesion mediated by integrin"/>
    <property type="evidence" value="ECO:0007669"/>
    <property type="project" value="TreeGrafter"/>
</dbReference>
<keyword evidence="7 14" id="KW-1133">Transmembrane helix</keyword>
<dbReference type="Gene3D" id="2.130.10.130">
    <property type="entry name" value="Integrin alpha, N-terminal"/>
    <property type="match status" value="1"/>
</dbReference>
<dbReference type="Pfam" id="PF08441">
    <property type="entry name" value="Integrin_A_Ig_1"/>
    <property type="match status" value="1"/>
</dbReference>
<dbReference type="InterPro" id="IPR013517">
    <property type="entry name" value="FG-GAP"/>
</dbReference>
<keyword evidence="8 14" id="KW-0401">Integrin</keyword>
<dbReference type="PROSITE" id="PS00242">
    <property type="entry name" value="INTEGRIN_ALPHA"/>
    <property type="match status" value="1"/>
</dbReference>
<evidence type="ECO:0000256" key="4">
    <source>
        <dbReference type="ARBA" id="ARBA00022729"/>
    </source>
</evidence>
<protein>
    <submittedName>
        <fullName evidence="20">Integrin subunit alpha 7</fullName>
    </submittedName>
</protein>
<dbReference type="PRINTS" id="PR01185">
    <property type="entry name" value="INTEGRINA"/>
</dbReference>
<evidence type="ECO:0000256" key="6">
    <source>
        <dbReference type="ARBA" id="ARBA00022889"/>
    </source>
</evidence>
<dbReference type="SUPFAM" id="SSF69318">
    <property type="entry name" value="Integrin alpha N-terminal domain"/>
    <property type="match status" value="1"/>
</dbReference>
<dbReference type="SUPFAM" id="SSF69179">
    <property type="entry name" value="Integrin domains"/>
    <property type="match status" value="3"/>
</dbReference>
<evidence type="ECO:0000259" key="19">
    <source>
        <dbReference type="Pfam" id="PF20806"/>
    </source>
</evidence>
<dbReference type="PANTHER" id="PTHR23220">
    <property type="entry name" value="INTEGRIN ALPHA"/>
    <property type="match status" value="1"/>
</dbReference>
<keyword evidence="9 14" id="KW-0472">Membrane</keyword>
<feature type="signal peptide" evidence="16">
    <location>
        <begin position="1"/>
        <end position="37"/>
    </location>
</feature>
<evidence type="ECO:0000313" key="21">
    <source>
        <dbReference type="Proteomes" id="UP000265080"/>
    </source>
</evidence>
<dbReference type="Gene3D" id="2.60.40.1510">
    <property type="entry name" value="ntegrin, alpha v. Chain A, domain 3"/>
    <property type="match status" value="1"/>
</dbReference>
<evidence type="ECO:0000256" key="15">
    <source>
        <dbReference type="SAM" id="MobiDB-lite"/>
    </source>
</evidence>
<evidence type="ECO:0000313" key="20">
    <source>
        <dbReference type="Ensembl" id="ENSAPEP00000008226.1"/>
    </source>
</evidence>
<dbReference type="SMART" id="SM00191">
    <property type="entry name" value="Int_alpha"/>
    <property type="match status" value="5"/>
</dbReference>
<dbReference type="PROSITE" id="PS51470">
    <property type="entry name" value="FG_GAP"/>
    <property type="match status" value="4"/>
</dbReference>
<feature type="repeat" description="FG-GAP" evidence="13">
    <location>
        <begin position="436"/>
        <end position="495"/>
    </location>
</feature>
<dbReference type="FunFam" id="1.20.5.930:FF:000001">
    <property type="entry name" value="Integrin subunit alpha V"/>
    <property type="match status" value="1"/>
</dbReference>
<evidence type="ECO:0000259" key="18">
    <source>
        <dbReference type="Pfam" id="PF20805"/>
    </source>
</evidence>
<dbReference type="Gene3D" id="2.60.40.1530">
    <property type="entry name" value="ntegrin, alpha v. Chain A, domain 4"/>
    <property type="match status" value="1"/>
</dbReference>
<feature type="domain" description="Integrin alpha first immunoglubulin-like" evidence="17">
    <location>
        <begin position="480"/>
        <end position="643"/>
    </location>
</feature>
<reference evidence="20" key="3">
    <citation type="submission" date="2025-09" db="UniProtKB">
        <authorList>
            <consortium name="Ensembl"/>
        </authorList>
    </citation>
    <scope>IDENTIFICATION</scope>
</reference>
<dbReference type="InterPro" id="IPR048286">
    <property type="entry name" value="Integrin_alpha_Ig-like_3"/>
</dbReference>
<accession>A0A3P8S7I2</accession>